<comment type="subunit">
    <text evidence="1">Component of the mitochondrial contact site and cristae organizing system (MICOS) complex.</text>
</comment>
<evidence type="ECO:0000256" key="2">
    <source>
        <dbReference type="SAM" id="MobiDB-lite"/>
    </source>
</evidence>
<dbReference type="InterPro" id="IPR033181">
    <property type="entry name" value="Mic26_fungi"/>
</dbReference>
<protein>
    <recommendedName>
        <fullName evidence="1">MICOS complex subunit</fullName>
    </recommendedName>
</protein>
<reference evidence="3" key="1">
    <citation type="journal article" date="2021" name="G3 (Bethesda)">
        <title>Genomic diversity, chromosomal rearrangements, and interspecies hybridization in the ogataea polymorpha species complex.</title>
        <authorList>
            <person name="Hanson S.J."/>
            <person name="Cinneide E.O."/>
            <person name="Salzberg L.I."/>
            <person name="Wolfe K.H."/>
            <person name="McGowan J."/>
            <person name="Fitzpatrick D.A."/>
            <person name="Matlin K."/>
        </authorList>
    </citation>
    <scope>NUCLEOTIDE SEQUENCE</scope>
    <source>
        <strain evidence="3">61-244</strain>
    </source>
</reference>
<organism evidence="3 4">
    <name type="scientific">Pichia angusta</name>
    <name type="common">Yeast</name>
    <name type="synonym">Hansenula polymorpha</name>
    <dbReference type="NCBI Taxonomy" id="870730"/>
    <lineage>
        <taxon>Eukaryota</taxon>
        <taxon>Fungi</taxon>
        <taxon>Dikarya</taxon>
        <taxon>Ascomycota</taxon>
        <taxon>Saccharomycotina</taxon>
        <taxon>Pichiomycetes</taxon>
        <taxon>Pichiales</taxon>
        <taxon>Pichiaceae</taxon>
        <taxon>Ogataea</taxon>
    </lineage>
</organism>
<dbReference type="GO" id="GO:0044284">
    <property type="term" value="C:mitochondrial crista junction"/>
    <property type="evidence" value="ECO:0007669"/>
    <property type="project" value="TreeGrafter"/>
</dbReference>
<gene>
    <name evidence="3" type="ORF">KL928_001607</name>
</gene>
<comment type="function">
    <text evidence="1">Component of the MICOS complex, a large protein complex of the mitochondrial inner membrane that plays crucial roles in the maintenance of crista junctions, inner membrane architecture, and formation of contact sites to the outer membrane.</text>
</comment>
<dbReference type="Pfam" id="PF09769">
    <property type="entry name" value="ApoO"/>
    <property type="match status" value="1"/>
</dbReference>
<keyword evidence="1" id="KW-0472">Membrane</keyword>
<keyword evidence="1" id="KW-0999">Mitochondrion inner membrane</keyword>
<proteinExistence type="predicted"/>
<comment type="caution">
    <text evidence="3">The sequence shown here is derived from an EMBL/GenBank/DDBJ whole genome shotgun (WGS) entry which is preliminary data.</text>
</comment>
<evidence type="ECO:0000313" key="3">
    <source>
        <dbReference type="EMBL" id="KAG7820170.1"/>
    </source>
</evidence>
<feature type="region of interest" description="Disordered" evidence="2">
    <location>
        <begin position="1"/>
        <end position="20"/>
    </location>
</feature>
<dbReference type="EMBL" id="JAHLUX010000003">
    <property type="protein sequence ID" value="KAG7820170.1"/>
    <property type="molecule type" value="Genomic_DNA"/>
</dbReference>
<dbReference type="Proteomes" id="UP001196530">
    <property type="component" value="Unassembled WGS sequence"/>
</dbReference>
<accession>A0AAN6DGC7</accession>
<evidence type="ECO:0000313" key="4">
    <source>
        <dbReference type="Proteomes" id="UP001196530"/>
    </source>
</evidence>
<sequence length="212" mass="24339">MGRSFYSDEEDILPTPGLNQAIPKDLSKKEDLLRNPHKQVVEGKVISTNSTLEKYAKQAREYAVQKLDIFDAEYRNLHAAYLNEKRNVIEKYHQLVAEPVLPSGLYILTAMLTGSIMVRTRSLPLRFVTPVAFGLAATKYLMPKTLQNTTSWLSSLSREHIPEVSKHMDETVAQVSDCLSNIEKKRYEWRQSLTDSVRTARLEVLQWTQDKK</sequence>
<dbReference type="GeneID" id="66125658"/>
<dbReference type="GO" id="GO:0061617">
    <property type="term" value="C:MICOS complex"/>
    <property type="evidence" value="ECO:0007669"/>
    <property type="project" value="UniProtKB-UniRule"/>
</dbReference>
<dbReference type="PANTHER" id="PTHR28268:SF1">
    <property type="entry name" value="MICOS SUBUNIT MIC26"/>
    <property type="match status" value="1"/>
</dbReference>
<name>A0AAN6DGC7_PICAN</name>
<dbReference type="InterPro" id="IPR019166">
    <property type="entry name" value="MIC26/MIC27"/>
</dbReference>
<dbReference type="PANTHER" id="PTHR28268">
    <property type="entry name" value="MICOS SUBUNIT MIC26"/>
    <property type="match status" value="1"/>
</dbReference>
<dbReference type="GO" id="GO:0042407">
    <property type="term" value="P:cristae formation"/>
    <property type="evidence" value="ECO:0007669"/>
    <property type="project" value="InterPro"/>
</dbReference>
<dbReference type="RefSeq" id="XP_043060884.1">
    <property type="nucleotide sequence ID" value="XM_043201991.1"/>
</dbReference>
<comment type="subcellular location">
    <subcellularLocation>
        <location evidence="1">Mitochondrion inner membrane</location>
    </subcellularLocation>
</comment>
<dbReference type="AlphaFoldDB" id="A0AAN6DGC7"/>
<evidence type="ECO:0000256" key="1">
    <source>
        <dbReference type="RuleBase" id="RU363021"/>
    </source>
</evidence>
<keyword evidence="1" id="KW-0496">Mitochondrion</keyword>